<evidence type="ECO:0000313" key="2">
    <source>
        <dbReference type="Proteomes" id="UP000479000"/>
    </source>
</evidence>
<dbReference type="Proteomes" id="UP000479000">
    <property type="component" value="Unassembled WGS sequence"/>
</dbReference>
<sequence length="76" mass="8476">MALGRATCEDDGVRRSSYLVQFAEIARTDAIMECMRATDARASSNGPSEGISHIHAQVKQKRSVIVQYTARQSKYR</sequence>
<proteinExistence type="predicted"/>
<accession>A0A6H5G2Y2</accession>
<keyword evidence="2" id="KW-1185">Reference proteome</keyword>
<protein>
    <submittedName>
        <fullName evidence="1">Uncharacterized protein</fullName>
    </submittedName>
</protein>
<name>A0A6H5G2Y2_9HEMI</name>
<organism evidence="1 2">
    <name type="scientific">Nesidiocoris tenuis</name>
    <dbReference type="NCBI Taxonomy" id="355587"/>
    <lineage>
        <taxon>Eukaryota</taxon>
        <taxon>Metazoa</taxon>
        <taxon>Ecdysozoa</taxon>
        <taxon>Arthropoda</taxon>
        <taxon>Hexapoda</taxon>
        <taxon>Insecta</taxon>
        <taxon>Pterygota</taxon>
        <taxon>Neoptera</taxon>
        <taxon>Paraneoptera</taxon>
        <taxon>Hemiptera</taxon>
        <taxon>Heteroptera</taxon>
        <taxon>Panheteroptera</taxon>
        <taxon>Cimicomorpha</taxon>
        <taxon>Miridae</taxon>
        <taxon>Dicyphina</taxon>
        <taxon>Nesidiocoris</taxon>
    </lineage>
</organism>
<reference evidence="1 2" key="1">
    <citation type="submission" date="2020-02" db="EMBL/GenBank/DDBJ databases">
        <authorList>
            <person name="Ferguson B K."/>
        </authorList>
    </citation>
    <scope>NUCLEOTIDE SEQUENCE [LARGE SCALE GENOMIC DNA]</scope>
</reference>
<dbReference type="EMBL" id="CADCXU010005258">
    <property type="protein sequence ID" value="CAA9996960.1"/>
    <property type="molecule type" value="Genomic_DNA"/>
</dbReference>
<gene>
    <name evidence="1" type="ORF">NTEN_LOCUS3333</name>
</gene>
<dbReference type="AlphaFoldDB" id="A0A6H5G2Y2"/>
<evidence type="ECO:0000313" key="1">
    <source>
        <dbReference type="EMBL" id="CAA9996960.1"/>
    </source>
</evidence>